<dbReference type="InParanoid" id="A0A369K4C3"/>
<organism evidence="1 2">
    <name type="scientific">Hypsizygus marmoreus</name>
    <name type="common">White beech mushroom</name>
    <name type="synonym">Agaricus marmoreus</name>
    <dbReference type="NCBI Taxonomy" id="39966"/>
    <lineage>
        <taxon>Eukaryota</taxon>
        <taxon>Fungi</taxon>
        <taxon>Dikarya</taxon>
        <taxon>Basidiomycota</taxon>
        <taxon>Agaricomycotina</taxon>
        <taxon>Agaricomycetes</taxon>
        <taxon>Agaricomycetidae</taxon>
        <taxon>Agaricales</taxon>
        <taxon>Tricholomatineae</taxon>
        <taxon>Lyophyllaceae</taxon>
        <taxon>Hypsizygus</taxon>
    </lineage>
</organism>
<comment type="caution">
    <text evidence="1">The sequence shown here is derived from an EMBL/GenBank/DDBJ whole genome shotgun (WGS) entry which is preliminary data.</text>
</comment>
<gene>
    <name evidence="1" type="ORF">Hypma_005265</name>
</gene>
<dbReference type="OrthoDB" id="2748837at2759"/>
<reference evidence="1" key="1">
    <citation type="submission" date="2018-04" db="EMBL/GenBank/DDBJ databases">
        <title>Whole genome sequencing of Hypsizygus marmoreus.</title>
        <authorList>
            <person name="Choi I.-G."/>
            <person name="Min B."/>
            <person name="Kim J.-G."/>
            <person name="Kim S."/>
            <person name="Oh Y.-L."/>
            <person name="Kong W.-S."/>
            <person name="Park H."/>
            <person name="Jeong J."/>
            <person name="Song E.-S."/>
        </authorList>
    </citation>
    <scope>NUCLEOTIDE SEQUENCE [LARGE SCALE GENOMIC DNA]</scope>
    <source>
        <strain evidence="1">51987-8</strain>
    </source>
</reference>
<keyword evidence="2" id="KW-1185">Reference proteome</keyword>
<proteinExistence type="predicted"/>
<name>A0A369K4C3_HYPMA</name>
<accession>A0A369K4C3</accession>
<protein>
    <submittedName>
        <fullName evidence="1">Uncharacterized protein</fullName>
    </submittedName>
</protein>
<dbReference type="Proteomes" id="UP000076154">
    <property type="component" value="Unassembled WGS sequence"/>
</dbReference>
<evidence type="ECO:0000313" key="2">
    <source>
        <dbReference type="Proteomes" id="UP000076154"/>
    </source>
</evidence>
<sequence length="95" mass="10441">MVDMLPELIPTFPGQANLTGCFNHILSLVAKTAVHQFDVSKSKANDALDEAEWELRELAEGVDLEDLATQIDDLQKQMAVGGIAENDDDNEDNKL</sequence>
<dbReference type="AlphaFoldDB" id="A0A369K4C3"/>
<dbReference type="EMBL" id="LUEZ02000023">
    <property type="protein sequence ID" value="RDB26703.1"/>
    <property type="molecule type" value="Genomic_DNA"/>
</dbReference>
<evidence type="ECO:0000313" key="1">
    <source>
        <dbReference type="EMBL" id="RDB26703.1"/>
    </source>
</evidence>